<dbReference type="AlphaFoldDB" id="A0A5D0GJI8"/>
<keyword evidence="1" id="KW-0378">Hydrolase</keyword>
<name>A0A5D0GJI8_9FLAO</name>
<dbReference type="PANTHER" id="PTHR41368">
    <property type="entry name" value="PROTEIN YGHO"/>
    <property type="match status" value="1"/>
</dbReference>
<dbReference type="Proteomes" id="UP000324550">
    <property type="component" value="Unassembled WGS sequence"/>
</dbReference>
<sequence length="373" mass="43834">MITLKEVTNKKELKTFVTFPFQLYKNSKYWVPPIISDEMATLSKDKNPAFLHADAHFFLAYKDETIVGRVAAIINWTEINKQHVKKMRFGFFDTIDDIEVSKTLLDKITEIGKKHDLEFVEGPVGFSNLDKNGALTFGFDHIGTMATWYNYPYYITHFEELGFLPEKEYVENKFLFKTIPLERFTRVNAIITKRFKLRASKFTKTKEIIPHIDSMFDLFNKSYSKLSTFVPVSDAQRDYFKQKFINFINPEYIKFVFDENDKMVAFAIVLPSFSEALQEVKGKLFPFGFLKLLKAKKNSKTVLFYLIGVEPQYQNKGVTAIIFNEFYETFKKQDIETCIRLPELANNLASQQIWKDFDCETIKRRKTFRKELN</sequence>
<gene>
    <name evidence="1" type="ORF">FVF61_02840</name>
</gene>
<proteinExistence type="predicted"/>
<dbReference type="InterPro" id="IPR039968">
    <property type="entry name" value="BcerS-like"/>
</dbReference>
<dbReference type="PANTHER" id="PTHR41368:SF1">
    <property type="entry name" value="PROTEIN YGHO"/>
    <property type="match status" value="1"/>
</dbReference>
<dbReference type="Gene3D" id="3.40.630.30">
    <property type="match status" value="1"/>
</dbReference>
<keyword evidence="2" id="KW-1185">Reference proteome</keyword>
<protein>
    <submittedName>
        <fullName evidence="1">GTP cyclohydrolase</fullName>
    </submittedName>
</protein>
<dbReference type="InterPro" id="IPR016181">
    <property type="entry name" value="Acyl_CoA_acyltransferase"/>
</dbReference>
<reference evidence="1 2" key="1">
    <citation type="submission" date="2019-08" db="EMBL/GenBank/DDBJ databases">
        <title>Formosa sediminis sp. nov., isolated from marine sediment.</title>
        <authorList>
            <person name="Cao W.R."/>
        </authorList>
    </citation>
    <scope>NUCLEOTIDE SEQUENCE [LARGE SCALE GENOMIC DNA]</scope>
    <source>
        <strain evidence="1 2">1494</strain>
    </source>
</reference>
<dbReference type="OrthoDB" id="9806005at2"/>
<accession>A0A5D0GJI8</accession>
<dbReference type="EMBL" id="VSFC01000012">
    <property type="protein sequence ID" value="TYA59103.1"/>
    <property type="molecule type" value="Genomic_DNA"/>
</dbReference>
<dbReference type="SUPFAM" id="SSF55729">
    <property type="entry name" value="Acyl-CoA N-acyltransferases (Nat)"/>
    <property type="match status" value="1"/>
</dbReference>
<evidence type="ECO:0000313" key="2">
    <source>
        <dbReference type="Proteomes" id="UP000324550"/>
    </source>
</evidence>
<comment type="caution">
    <text evidence="1">The sequence shown here is derived from an EMBL/GenBank/DDBJ whole genome shotgun (WGS) entry which is preliminary data.</text>
</comment>
<dbReference type="GO" id="GO:0016787">
    <property type="term" value="F:hydrolase activity"/>
    <property type="evidence" value="ECO:0007669"/>
    <property type="project" value="UniProtKB-KW"/>
</dbReference>
<evidence type="ECO:0000313" key="1">
    <source>
        <dbReference type="EMBL" id="TYA59103.1"/>
    </source>
</evidence>
<dbReference type="RefSeq" id="WP_148453035.1">
    <property type="nucleotide sequence ID" value="NZ_VSFC01000012.1"/>
</dbReference>
<organism evidence="1 2">
    <name type="scientific">Formosa maritima</name>
    <dbReference type="NCBI Taxonomy" id="2592046"/>
    <lineage>
        <taxon>Bacteria</taxon>
        <taxon>Pseudomonadati</taxon>
        <taxon>Bacteroidota</taxon>
        <taxon>Flavobacteriia</taxon>
        <taxon>Flavobacteriales</taxon>
        <taxon>Flavobacteriaceae</taxon>
        <taxon>Formosa</taxon>
    </lineage>
</organism>